<comment type="caution">
    <text evidence="1">The sequence shown here is derived from an EMBL/GenBank/DDBJ whole genome shotgun (WGS) entry which is preliminary data.</text>
</comment>
<accession>A0AAW1SDR6</accession>
<sequence length="216" mass="23434">MQLREVADWRDDHVGDYGNEVRERLVKQLQDSGQAKVQAYCGPKQLKKPESNEVWGEIDAAAVGENCALIAEVKTTLTDKAVYELICLLHIIRDMVEEGAPLADPFKDKRLLGVVAGRIITHDKISSQILMAKAASHNFPILPPDGKGFSIGDGCATASDCSASTSRLSCRHAPASWRPASRPGACGTKSPALRGRSCIKAPRMYQQQICVSLASF</sequence>
<organism evidence="1 2">
    <name type="scientific">Apatococcus lobatus</name>
    <dbReference type="NCBI Taxonomy" id="904363"/>
    <lineage>
        <taxon>Eukaryota</taxon>
        <taxon>Viridiplantae</taxon>
        <taxon>Chlorophyta</taxon>
        <taxon>core chlorophytes</taxon>
        <taxon>Trebouxiophyceae</taxon>
        <taxon>Chlorellales</taxon>
        <taxon>Chlorellaceae</taxon>
        <taxon>Apatococcus</taxon>
    </lineage>
</organism>
<dbReference type="Proteomes" id="UP001438707">
    <property type="component" value="Unassembled WGS sequence"/>
</dbReference>
<dbReference type="EMBL" id="JALJOS010000001">
    <property type="protein sequence ID" value="KAK9844270.1"/>
    <property type="molecule type" value="Genomic_DNA"/>
</dbReference>
<dbReference type="AlphaFoldDB" id="A0AAW1SDR6"/>
<name>A0AAW1SDR6_9CHLO</name>
<proteinExistence type="predicted"/>
<protein>
    <submittedName>
        <fullName evidence="1">Uncharacterized protein</fullName>
    </submittedName>
</protein>
<keyword evidence="2" id="KW-1185">Reference proteome</keyword>
<gene>
    <name evidence="1" type="ORF">WJX74_000300</name>
</gene>
<reference evidence="1 2" key="1">
    <citation type="journal article" date="2024" name="Nat. Commun.">
        <title>Phylogenomics reveals the evolutionary origins of lichenization in chlorophyte algae.</title>
        <authorList>
            <person name="Puginier C."/>
            <person name="Libourel C."/>
            <person name="Otte J."/>
            <person name="Skaloud P."/>
            <person name="Haon M."/>
            <person name="Grisel S."/>
            <person name="Petersen M."/>
            <person name="Berrin J.G."/>
            <person name="Delaux P.M."/>
            <person name="Dal Grande F."/>
            <person name="Keller J."/>
        </authorList>
    </citation>
    <scope>NUCLEOTIDE SEQUENCE [LARGE SCALE GENOMIC DNA]</scope>
    <source>
        <strain evidence="1 2">SAG 2145</strain>
    </source>
</reference>
<evidence type="ECO:0000313" key="2">
    <source>
        <dbReference type="Proteomes" id="UP001438707"/>
    </source>
</evidence>
<evidence type="ECO:0000313" key="1">
    <source>
        <dbReference type="EMBL" id="KAK9844270.1"/>
    </source>
</evidence>